<dbReference type="Proteomes" id="UP000249070">
    <property type="component" value="Unassembled WGS sequence"/>
</dbReference>
<comment type="caution">
    <text evidence="2">The sequence shown here is derived from an EMBL/GenBank/DDBJ whole genome shotgun (WGS) entry which is preliminary data.</text>
</comment>
<dbReference type="InterPro" id="IPR001584">
    <property type="entry name" value="Integrase_cat-core"/>
</dbReference>
<dbReference type="GO" id="GO:0015074">
    <property type="term" value="P:DNA integration"/>
    <property type="evidence" value="ECO:0007669"/>
    <property type="project" value="InterPro"/>
</dbReference>
<gene>
    <name evidence="3" type="ORF">DKP91_13895</name>
    <name evidence="2" type="ORF">GBM73_15025</name>
</gene>
<reference evidence="3 4" key="1">
    <citation type="submission" date="2018-05" db="EMBL/GenBank/DDBJ databases">
        <title>Vancomycin-resistant Enterococcus faecium strain from Chelyabinsk, Russia.</title>
        <authorList>
            <person name="Gostev V."/>
            <person name="Goncharov A."/>
            <person name="Kolodzhieva V."/>
            <person name="Suvorov A."/>
            <person name="Sidorenko S."/>
            <person name="Zueva L."/>
        </authorList>
    </citation>
    <scope>NUCLEOTIDE SEQUENCE [LARGE SCALE GENOMIC DNA]</scope>
    <source>
        <strain evidence="3 4">20</strain>
    </source>
</reference>
<dbReference type="Gene3D" id="3.30.420.10">
    <property type="entry name" value="Ribonuclease H-like superfamily/Ribonuclease H"/>
    <property type="match status" value="1"/>
</dbReference>
<accession>A0A2W4FT80</accession>
<dbReference type="PANTHER" id="PTHR46889:SF4">
    <property type="entry name" value="TRANSPOSASE INSO FOR INSERTION SEQUENCE ELEMENT IS911B-RELATED"/>
    <property type="match status" value="1"/>
</dbReference>
<dbReference type="Pfam" id="PF00665">
    <property type="entry name" value="rve"/>
    <property type="match status" value="1"/>
</dbReference>
<dbReference type="EMBL" id="WEFP01000003">
    <property type="protein sequence ID" value="KAB7572788.1"/>
    <property type="molecule type" value="Genomic_DNA"/>
</dbReference>
<evidence type="ECO:0000313" key="5">
    <source>
        <dbReference type="Proteomes" id="UP000469871"/>
    </source>
</evidence>
<dbReference type="InterPro" id="IPR012337">
    <property type="entry name" value="RNaseH-like_sf"/>
</dbReference>
<dbReference type="GO" id="GO:0003676">
    <property type="term" value="F:nucleic acid binding"/>
    <property type="evidence" value="ECO:0007669"/>
    <property type="project" value="InterPro"/>
</dbReference>
<evidence type="ECO:0000313" key="3">
    <source>
        <dbReference type="EMBL" id="PZM53578.1"/>
    </source>
</evidence>
<evidence type="ECO:0000259" key="1">
    <source>
        <dbReference type="PROSITE" id="PS50994"/>
    </source>
</evidence>
<dbReference type="PANTHER" id="PTHR46889">
    <property type="entry name" value="TRANSPOSASE INSF FOR INSERTION SEQUENCE IS3B-RELATED"/>
    <property type="match status" value="1"/>
</dbReference>
<dbReference type="InterPro" id="IPR036397">
    <property type="entry name" value="RNaseH_sf"/>
</dbReference>
<organism evidence="2 5">
    <name type="scientific">Enterococcus faecium</name>
    <name type="common">Streptococcus faecium</name>
    <dbReference type="NCBI Taxonomy" id="1352"/>
    <lineage>
        <taxon>Bacteria</taxon>
        <taxon>Bacillati</taxon>
        <taxon>Bacillota</taxon>
        <taxon>Bacilli</taxon>
        <taxon>Lactobacillales</taxon>
        <taxon>Enterococcaceae</taxon>
        <taxon>Enterococcus</taxon>
    </lineage>
</organism>
<dbReference type="SUPFAM" id="SSF53098">
    <property type="entry name" value="Ribonuclease H-like"/>
    <property type="match status" value="1"/>
</dbReference>
<dbReference type="EMBL" id="QHGU01000114">
    <property type="protein sequence ID" value="PZM53578.1"/>
    <property type="molecule type" value="Genomic_DNA"/>
</dbReference>
<evidence type="ECO:0000313" key="4">
    <source>
        <dbReference type="Proteomes" id="UP000249070"/>
    </source>
</evidence>
<dbReference type="AlphaFoldDB" id="A0A2W4FT80"/>
<sequence length="112" mass="12825">MANHLDRKFTQTKALSAVVTDLTYVRVGTNWAYICLMIDLFNREIIGHSCGNKKDAQLVKRAIQSIPYSLQEIELFHTDRGKEFDNQTIQNLMNGLVIKFLSTVCMKKLDVC</sequence>
<evidence type="ECO:0000313" key="2">
    <source>
        <dbReference type="EMBL" id="KAB7572788.1"/>
    </source>
</evidence>
<proteinExistence type="predicted"/>
<dbReference type="Proteomes" id="UP000469871">
    <property type="component" value="Unassembled WGS sequence"/>
</dbReference>
<reference evidence="2 5" key="2">
    <citation type="submission" date="2019-10" db="EMBL/GenBank/DDBJ databases">
        <title>Evolutionary dynamics of vancomycin-resistant Enterococcus faecium during gastrointestinal tract colonization and bloodstream infection in immunocompromised pediatric patients.</title>
        <authorList>
            <person name="Chilambi G.S."/>
            <person name="Nordstrom H.R."/>
            <person name="Evans D.R."/>
            <person name="Ferrolino J."/>
            <person name="Hayden R.T."/>
            <person name="Maron G.M."/>
            <person name="Vo A.N."/>
            <person name="Gilmore M.S."/>
            <person name="Wolf J."/>
            <person name="Rosch J.W."/>
            <person name="Van Tyne D."/>
        </authorList>
    </citation>
    <scope>NUCLEOTIDE SEQUENCE [LARGE SCALE GENOMIC DNA]</scope>
    <source>
        <strain evidence="2 5">VRECG27</strain>
    </source>
</reference>
<protein>
    <submittedName>
        <fullName evidence="2">Transposase family protein</fullName>
    </submittedName>
</protein>
<dbReference type="PROSITE" id="PS50994">
    <property type="entry name" value="INTEGRASE"/>
    <property type="match status" value="1"/>
</dbReference>
<feature type="domain" description="Integrase catalytic" evidence="1">
    <location>
        <begin position="9"/>
        <end position="112"/>
    </location>
</feature>
<name>A0A2W4FT80_ENTFC</name>
<dbReference type="InterPro" id="IPR050900">
    <property type="entry name" value="Transposase_IS3/IS150/IS904"/>
</dbReference>